<dbReference type="InterPro" id="IPR002816">
    <property type="entry name" value="TraB/PrgY/GumN_fam"/>
</dbReference>
<dbReference type="EMBL" id="FTLW01000004">
    <property type="protein sequence ID" value="SIQ80102.1"/>
    <property type="molecule type" value="Genomic_DNA"/>
</dbReference>
<evidence type="ECO:0000313" key="3">
    <source>
        <dbReference type="Proteomes" id="UP000241788"/>
    </source>
</evidence>
<proteinExistence type="predicted"/>
<feature type="signal peptide" evidence="1">
    <location>
        <begin position="1"/>
        <end position="20"/>
    </location>
</feature>
<feature type="chain" id="PRO_5012230168" description="TraB family protein" evidence="1">
    <location>
        <begin position="21"/>
        <end position="316"/>
    </location>
</feature>
<reference evidence="3" key="1">
    <citation type="submission" date="2017-01" db="EMBL/GenBank/DDBJ databases">
        <authorList>
            <person name="Varghese N."/>
            <person name="Submissions S."/>
        </authorList>
    </citation>
    <scope>NUCLEOTIDE SEQUENCE [LARGE SCALE GENOMIC DNA]</scope>
    <source>
        <strain evidence="3">UM1</strain>
    </source>
</reference>
<sequence>MLKTLAIALALGLASPALVAKQPAANTAPVPLLWKACDADNCLYLLGSFHLLKSTDYPLSKDVDAAFADAEKLVFEIPPQEMESPELQQTMLMAAMRRDGSQLRSELTAEQNAKLDAWLKKNEAALAKQGVAPAMFQMFKPWFASLMVTMTGMTELGMQPELGLDRHFMGNANKIGKSVSGLETGAGQIELLAGMTAEEQRQMLEESLDSVSGGGIETKKLHEAWRRGDVDALLNGTIVEMKKEYPRLYKAINVDRNDAWVPKLEQRLKAANTDDHLVVVGAMHLLGSDGVVEKLRAKGYKVDRVCSACTAKPNKK</sequence>
<evidence type="ECO:0000256" key="1">
    <source>
        <dbReference type="SAM" id="SignalP"/>
    </source>
</evidence>
<dbReference type="PANTHER" id="PTHR40590">
    <property type="entry name" value="CYTOPLASMIC PROTEIN-RELATED"/>
    <property type="match status" value="1"/>
</dbReference>
<dbReference type="OrthoDB" id="357294at2"/>
<accession>A0A1N6VQE4</accession>
<evidence type="ECO:0000313" key="2">
    <source>
        <dbReference type="EMBL" id="SIQ80102.1"/>
    </source>
</evidence>
<name>A0A1N6VQE4_9GAMM</name>
<keyword evidence="3" id="KW-1185">Reference proteome</keyword>
<organism evidence="2 3">
    <name type="scientific">Solilutibacter tolerans</name>
    <dbReference type="NCBI Taxonomy" id="1604334"/>
    <lineage>
        <taxon>Bacteria</taxon>
        <taxon>Pseudomonadati</taxon>
        <taxon>Pseudomonadota</taxon>
        <taxon>Gammaproteobacteria</taxon>
        <taxon>Lysobacterales</taxon>
        <taxon>Lysobacteraceae</taxon>
        <taxon>Solilutibacter</taxon>
    </lineage>
</organism>
<gene>
    <name evidence="2" type="ORF">SAMN05421546_1848</name>
</gene>
<dbReference type="PANTHER" id="PTHR40590:SF1">
    <property type="entry name" value="CYTOPLASMIC PROTEIN"/>
    <property type="match status" value="1"/>
</dbReference>
<dbReference type="AlphaFoldDB" id="A0A1N6VQE4"/>
<dbReference type="RefSeq" id="WP_129582883.1">
    <property type="nucleotide sequence ID" value="NZ_FTLW01000004.1"/>
</dbReference>
<evidence type="ECO:0008006" key="4">
    <source>
        <dbReference type="Google" id="ProtNLM"/>
    </source>
</evidence>
<dbReference type="InterPro" id="IPR047111">
    <property type="entry name" value="YbaP-like"/>
</dbReference>
<dbReference type="CDD" id="cd14789">
    <property type="entry name" value="Tiki"/>
    <property type="match status" value="1"/>
</dbReference>
<dbReference type="Proteomes" id="UP000241788">
    <property type="component" value="Unassembled WGS sequence"/>
</dbReference>
<dbReference type="Pfam" id="PF01963">
    <property type="entry name" value="TraB_PrgY_gumN"/>
    <property type="match status" value="1"/>
</dbReference>
<protein>
    <recommendedName>
        <fullName evidence="4">TraB family protein</fullName>
    </recommendedName>
</protein>
<dbReference type="STRING" id="1604334.SAMN05421546_1848"/>
<keyword evidence="1" id="KW-0732">Signal</keyword>